<reference evidence="3" key="1">
    <citation type="journal article" date="2021" name="Nat. Commun.">
        <title>Genetic determinants of endophytism in the Arabidopsis root mycobiome.</title>
        <authorList>
            <person name="Mesny F."/>
            <person name="Miyauchi S."/>
            <person name="Thiergart T."/>
            <person name="Pickel B."/>
            <person name="Atanasova L."/>
            <person name="Karlsson M."/>
            <person name="Huettel B."/>
            <person name="Barry K.W."/>
            <person name="Haridas S."/>
            <person name="Chen C."/>
            <person name="Bauer D."/>
            <person name="Andreopoulos W."/>
            <person name="Pangilinan J."/>
            <person name="LaButti K."/>
            <person name="Riley R."/>
            <person name="Lipzen A."/>
            <person name="Clum A."/>
            <person name="Drula E."/>
            <person name="Henrissat B."/>
            <person name="Kohler A."/>
            <person name="Grigoriev I.V."/>
            <person name="Martin F.M."/>
            <person name="Hacquard S."/>
        </authorList>
    </citation>
    <scope>NUCLEOTIDE SEQUENCE</scope>
    <source>
        <strain evidence="3">MPI-CAGE-CH-0235</strain>
    </source>
</reference>
<dbReference type="OrthoDB" id="1274115at2759"/>
<dbReference type="SUPFAM" id="SSF51735">
    <property type="entry name" value="NAD(P)-binding Rossmann-fold domains"/>
    <property type="match status" value="1"/>
</dbReference>
<evidence type="ECO:0000256" key="2">
    <source>
        <dbReference type="ARBA" id="ARBA00023002"/>
    </source>
</evidence>
<dbReference type="Pfam" id="PF00106">
    <property type="entry name" value="adh_short"/>
    <property type="match status" value="1"/>
</dbReference>
<gene>
    <name evidence="3" type="ORF">B0I35DRAFT_480194</name>
</gene>
<dbReference type="InterPro" id="IPR036291">
    <property type="entry name" value="NAD(P)-bd_dom_sf"/>
</dbReference>
<comment type="similarity">
    <text evidence="1">Belongs to the short-chain dehydrogenases/reductases (SDR) family.</text>
</comment>
<dbReference type="Gene3D" id="3.40.50.720">
    <property type="entry name" value="NAD(P)-binding Rossmann-like Domain"/>
    <property type="match status" value="1"/>
</dbReference>
<dbReference type="AlphaFoldDB" id="A0A8K0WP79"/>
<dbReference type="PRINTS" id="PR00081">
    <property type="entry name" value="GDHRDH"/>
</dbReference>
<sequence length="287" mass="31242">MPSDTPVWFITGAGTGFGQAIAREALSRGHKVIATGRKPHTLVELESAGAKTQQFDVNAPSEVVEEKIKEAVGFYGRITHLINAAGYVLEGAIEETSDKEIYDSLNTNVIGAIRVTRAVTPYMRAQGYGFIAIFGSYFSWVGQAGCGMYNTTKWACSGLSEGLTQELKAFGITVTCVEPGGFRTAFLNKGKRITPEKSMKDVYEGTPAYEYMRMMDLDDNQQLGDVAKGATVIVDVLTQTGVAKDKPVPLRVVLGSDCVEGIRRKCRETLALLDEWEDVFVSTDIKA</sequence>
<comment type="caution">
    <text evidence="3">The sequence shown here is derived from an EMBL/GenBank/DDBJ whole genome shotgun (WGS) entry which is preliminary data.</text>
</comment>
<evidence type="ECO:0000256" key="1">
    <source>
        <dbReference type="ARBA" id="ARBA00006484"/>
    </source>
</evidence>
<dbReference type="Proteomes" id="UP000813444">
    <property type="component" value="Unassembled WGS sequence"/>
</dbReference>
<accession>A0A8K0WP79</accession>
<evidence type="ECO:0000313" key="3">
    <source>
        <dbReference type="EMBL" id="KAH7313516.1"/>
    </source>
</evidence>
<dbReference type="GO" id="GO:0016491">
    <property type="term" value="F:oxidoreductase activity"/>
    <property type="evidence" value="ECO:0007669"/>
    <property type="project" value="UniProtKB-KW"/>
</dbReference>
<proteinExistence type="inferred from homology"/>
<dbReference type="InterPro" id="IPR051911">
    <property type="entry name" value="SDR_oxidoreductase"/>
</dbReference>
<dbReference type="PANTHER" id="PTHR43976:SF16">
    <property type="entry name" value="SHORT-CHAIN DEHYDROGENASE_REDUCTASE FAMILY PROTEIN"/>
    <property type="match status" value="1"/>
</dbReference>
<dbReference type="EMBL" id="JAGPNK010000009">
    <property type="protein sequence ID" value="KAH7313516.1"/>
    <property type="molecule type" value="Genomic_DNA"/>
</dbReference>
<keyword evidence="4" id="KW-1185">Reference proteome</keyword>
<organism evidence="3 4">
    <name type="scientific">Stachybotrys elegans</name>
    <dbReference type="NCBI Taxonomy" id="80388"/>
    <lineage>
        <taxon>Eukaryota</taxon>
        <taxon>Fungi</taxon>
        <taxon>Dikarya</taxon>
        <taxon>Ascomycota</taxon>
        <taxon>Pezizomycotina</taxon>
        <taxon>Sordariomycetes</taxon>
        <taxon>Hypocreomycetidae</taxon>
        <taxon>Hypocreales</taxon>
        <taxon>Stachybotryaceae</taxon>
        <taxon>Stachybotrys</taxon>
    </lineage>
</organism>
<protein>
    <submittedName>
        <fullName evidence="3">Uncharacterized protein</fullName>
    </submittedName>
</protein>
<dbReference type="CDD" id="cd05374">
    <property type="entry name" value="17beta-HSD-like_SDR_c"/>
    <property type="match status" value="1"/>
</dbReference>
<keyword evidence="2" id="KW-0560">Oxidoreductase</keyword>
<evidence type="ECO:0000313" key="4">
    <source>
        <dbReference type="Proteomes" id="UP000813444"/>
    </source>
</evidence>
<dbReference type="InterPro" id="IPR002347">
    <property type="entry name" value="SDR_fam"/>
</dbReference>
<name>A0A8K0WP79_9HYPO</name>
<dbReference type="PANTHER" id="PTHR43976">
    <property type="entry name" value="SHORT CHAIN DEHYDROGENASE"/>
    <property type="match status" value="1"/>
</dbReference>